<sequence length="1101" mass="126188">MSSSFLSPHGEQIFELKIAALLHDPPHKPWLENHEETAKKWIGELLGKGGEAQIPDEVRRADRLASSIDRYLLSILMGDKYLPGFLATKEIKLKNTINPLFEIDIKQCDKTRADEFFQELKETLGGLKLKEKYLALYSIYELLWIDKNLPVGPADTRVPTHTVFDHDYATATALNWITKDGYDGYLVGFDIPGVQEYIASSRKLRDAAISSYIISAFAWYIMLPFIEELGPDVVVIPSLRSSPFFLHWVLTRLHGEVQTKIKQLMEKYVLISKDLQDIYRVLNMPPFASFPEKAVLVLPVEKVESCDIEQVLQERLAEAWRRLWRTAEKLSEARAKEKDASLVWKFINKVFKYYDKEFSNSGFDKVPPITLRVQLVRINSQKALWQIYDNAYRELSRKFEDLKKVRVDARVKLNLFNLTKNAFKEGLGYPKKSRKAFDYCTVCGTLPAIIILPSEEDEDGKDFAFFIFKVVEENSDPTEAESLWRKRPQEEIEKFEKWFKDNTAELETFKAVFTPGERLCPWCFLKRVVSMEPRLLRILLEDKDPESLLNELISQETPGIKIPSTSDIATYKLKEELINTVIHKPEKETLLKDLTEVLSKSLGTQLAQQGSRNLIGLSLLWTAQRRLEEKIAGKLRDEETLPLRLVVRLDPETYWLGRETDIKKEWLRLFKQLDLEKWLWSYYSLIFADGDSISSLHDGRVSAFFGTSWDNRNVRNDVRVLKKKIIESSAIGTFSELIKDAIEALESLASDTFIEKWSKILEQHYPAGMLNSQQVAQRLNNFLQILENILNDEDKLPLTLTYHTALSAALVRASLLDAATILELGGFVVYAGGDDLLAFSPVHKAVEIAICTRSHFAGSCKRGKHSFSNVRLENSFLVVNNACLPMLPGVGRSYNINTAHYLYPLQLVISEARERLKDAKEKIVSSYWEPSLASTLKVHKDLVAVTYSPRGGGSTTYVPITLGRIGYIDTHRYFEYLAEPLEVVQRVIERIEPLSLGKPQFTVSLLYDIEEFKDLLTSTITKLGSKFNLSQRLILRIIERNTYAKPQYAQQLYNSILGEMSELISHAKVINTNPKEKNEKEIHLFVSLIRGVRNIRGGMRT</sequence>
<evidence type="ECO:0000259" key="3">
    <source>
        <dbReference type="Pfam" id="PF12469"/>
    </source>
</evidence>
<gene>
    <name evidence="5" type="primary">cas10</name>
    <name evidence="5" type="ORF">ENN26_08100</name>
</gene>
<evidence type="ECO:0000259" key="4">
    <source>
        <dbReference type="Pfam" id="PF22335"/>
    </source>
</evidence>
<dbReference type="Pfam" id="PF22335">
    <property type="entry name" value="Cas10-Cmr2_palm2"/>
    <property type="match status" value="1"/>
</dbReference>
<evidence type="ECO:0000256" key="1">
    <source>
        <dbReference type="ARBA" id="ARBA00022741"/>
    </source>
</evidence>
<dbReference type="Gene3D" id="3.30.70.270">
    <property type="match status" value="1"/>
</dbReference>
<feature type="domain" description="CRISPR-associated protein Cmr2 N-terminal" evidence="3">
    <location>
        <begin position="186"/>
        <end position="323"/>
    </location>
</feature>
<dbReference type="Pfam" id="PF12469">
    <property type="entry name" value="Cmr2_N"/>
    <property type="match status" value="1"/>
</dbReference>
<dbReference type="InterPro" id="IPR013407">
    <property type="entry name" value="CRISPR-assoc_prot_Cmr2"/>
</dbReference>
<accession>A0A7C1GQK3</accession>
<evidence type="ECO:0000313" key="5">
    <source>
        <dbReference type="EMBL" id="HDP15712.1"/>
    </source>
</evidence>
<dbReference type="InterPro" id="IPR043128">
    <property type="entry name" value="Rev_trsase/Diguanyl_cyclase"/>
</dbReference>
<dbReference type="EMBL" id="DSAY01000145">
    <property type="protein sequence ID" value="HDP15712.1"/>
    <property type="molecule type" value="Genomic_DNA"/>
</dbReference>
<dbReference type="NCBIfam" id="TIGR02577">
    <property type="entry name" value="cas_TM1794_Cmr2"/>
    <property type="match status" value="1"/>
</dbReference>
<dbReference type="GO" id="GO:0000166">
    <property type="term" value="F:nucleotide binding"/>
    <property type="evidence" value="ECO:0007669"/>
    <property type="project" value="UniProtKB-KW"/>
</dbReference>
<protein>
    <submittedName>
        <fullName evidence="5">Type III-B CRISPR-associated protein Cas10/Cmr2</fullName>
    </submittedName>
</protein>
<reference evidence="5" key="1">
    <citation type="journal article" date="2020" name="mSystems">
        <title>Genome- and Community-Level Interaction Insights into Carbon Utilization and Element Cycling Functions of Hydrothermarchaeota in Hydrothermal Sediment.</title>
        <authorList>
            <person name="Zhou Z."/>
            <person name="Liu Y."/>
            <person name="Xu W."/>
            <person name="Pan J."/>
            <person name="Luo Z.H."/>
            <person name="Li M."/>
        </authorList>
    </citation>
    <scope>NUCLEOTIDE SEQUENCE [LARGE SCALE GENOMIC DNA]</scope>
    <source>
        <strain evidence="5">SpSt-116</strain>
    </source>
</reference>
<name>A0A7C1GQK3_9CREN</name>
<evidence type="ECO:0000256" key="2">
    <source>
        <dbReference type="ARBA" id="ARBA00023118"/>
    </source>
</evidence>
<keyword evidence="1" id="KW-0547">Nucleotide-binding</keyword>
<dbReference type="GO" id="GO:0051607">
    <property type="term" value="P:defense response to virus"/>
    <property type="evidence" value="ECO:0007669"/>
    <property type="project" value="UniProtKB-KW"/>
</dbReference>
<dbReference type="InterPro" id="IPR054767">
    <property type="entry name" value="Cas10-Cmr2_palm2"/>
</dbReference>
<comment type="caution">
    <text evidence="5">The sequence shown here is derived from an EMBL/GenBank/DDBJ whole genome shotgun (WGS) entry which is preliminary data.</text>
</comment>
<dbReference type="InterPro" id="IPR024615">
    <property type="entry name" value="CRISPR-assoc_Cmr2_N"/>
</dbReference>
<dbReference type="AlphaFoldDB" id="A0A7C1GQK3"/>
<feature type="domain" description="Cas10/Cmr2 second palm" evidence="4">
    <location>
        <begin position="797"/>
        <end position="922"/>
    </location>
</feature>
<dbReference type="InterPro" id="IPR038242">
    <property type="entry name" value="Cmr2_N"/>
</dbReference>
<proteinExistence type="predicted"/>
<keyword evidence="2" id="KW-0051">Antiviral defense</keyword>
<dbReference type="Gene3D" id="3.30.70.2220">
    <property type="entry name" value="CRISPR-Cas system, Cmr2 subunit, D1 domain, cysteine cluster"/>
    <property type="match status" value="1"/>
</dbReference>
<organism evidence="5">
    <name type="scientific">Thermofilum adornatum</name>
    <dbReference type="NCBI Taxonomy" id="1365176"/>
    <lineage>
        <taxon>Archaea</taxon>
        <taxon>Thermoproteota</taxon>
        <taxon>Thermoprotei</taxon>
        <taxon>Thermofilales</taxon>
        <taxon>Thermofilaceae</taxon>
        <taxon>Thermofilum</taxon>
    </lineage>
</organism>